<dbReference type="Gene3D" id="1.10.3720.10">
    <property type="entry name" value="MetI-like"/>
    <property type="match status" value="1"/>
</dbReference>
<evidence type="ECO:0000256" key="4">
    <source>
        <dbReference type="ARBA" id="ARBA00022692"/>
    </source>
</evidence>
<keyword evidence="5 7" id="KW-1133">Transmembrane helix</keyword>
<dbReference type="InterPro" id="IPR035906">
    <property type="entry name" value="MetI-like_sf"/>
</dbReference>
<evidence type="ECO:0000256" key="7">
    <source>
        <dbReference type="RuleBase" id="RU363032"/>
    </source>
</evidence>
<keyword evidence="6 7" id="KW-0472">Membrane</keyword>
<gene>
    <name evidence="9" type="ORF">NWE54_20105</name>
</gene>
<feature type="transmembrane region" description="Helical" evidence="7">
    <location>
        <begin position="161"/>
        <end position="179"/>
    </location>
</feature>
<dbReference type="GO" id="GO:0005886">
    <property type="term" value="C:plasma membrane"/>
    <property type="evidence" value="ECO:0007669"/>
    <property type="project" value="UniProtKB-SubCell"/>
</dbReference>
<sequence>METLPQPGSPANDPRAVPTRQWAQRVRNWAARLEPGLICAWLVIGLVLLWAFMPWLFTSYSATVGIPVQKLKPPTALHWFGTDALGRDLYARIVYGSVHSLLGAVIAVAVGLVLGTFLGLVSGSVGGPVDDALMRIVDVLLAVPALLLSLCVVILLGFGTVNAAIAVGVGSIAAFARLVRSEVLRVRRSEYVEAAFGSGGTFGAVLWRHVLPNSLTSALALAALQLSHAILAISTLGFLGFGAPPPTPEWGLLISEGRNYISTSWWLTTVPGVVVVVVVLSANRISRAFGKDVG</sequence>
<dbReference type="SUPFAM" id="SSF161098">
    <property type="entry name" value="MetI-like"/>
    <property type="match status" value="1"/>
</dbReference>
<dbReference type="InterPro" id="IPR000515">
    <property type="entry name" value="MetI-like"/>
</dbReference>
<feature type="transmembrane region" description="Helical" evidence="7">
    <location>
        <begin position="133"/>
        <end position="155"/>
    </location>
</feature>
<evidence type="ECO:0000259" key="8">
    <source>
        <dbReference type="PROSITE" id="PS50928"/>
    </source>
</evidence>
<feature type="transmembrane region" description="Helical" evidence="7">
    <location>
        <begin position="263"/>
        <end position="282"/>
    </location>
</feature>
<evidence type="ECO:0000256" key="3">
    <source>
        <dbReference type="ARBA" id="ARBA00022475"/>
    </source>
</evidence>
<organism evidence="9">
    <name type="scientific">Bosea sp. NBC_00436</name>
    <dbReference type="NCBI Taxonomy" id="2969620"/>
    <lineage>
        <taxon>Bacteria</taxon>
        <taxon>Pseudomonadati</taxon>
        <taxon>Pseudomonadota</taxon>
        <taxon>Alphaproteobacteria</taxon>
        <taxon>Hyphomicrobiales</taxon>
        <taxon>Boseaceae</taxon>
        <taxon>Bosea</taxon>
    </lineage>
</organism>
<feature type="domain" description="ABC transmembrane type-1" evidence="8">
    <location>
        <begin position="97"/>
        <end position="286"/>
    </location>
</feature>
<dbReference type="PANTHER" id="PTHR43386:SF25">
    <property type="entry name" value="PEPTIDE ABC TRANSPORTER PERMEASE PROTEIN"/>
    <property type="match status" value="1"/>
</dbReference>
<feature type="transmembrane region" description="Helical" evidence="7">
    <location>
        <begin position="37"/>
        <end position="57"/>
    </location>
</feature>
<keyword evidence="4 7" id="KW-0812">Transmembrane</keyword>
<dbReference type="PANTHER" id="PTHR43386">
    <property type="entry name" value="OLIGOPEPTIDE TRANSPORT SYSTEM PERMEASE PROTEIN APPC"/>
    <property type="match status" value="1"/>
</dbReference>
<evidence type="ECO:0000313" key="9">
    <source>
        <dbReference type="EMBL" id="UZF86091.1"/>
    </source>
</evidence>
<dbReference type="AlphaFoldDB" id="A0A9E7ZS74"/>
<evidence type="ECO:0000256" key="5">
    <source>
        <dbReference type="ARBA" id="ARBA00022989"/>
    </source>
</evidence>
<dbReference type="Pfam" id="PF00528">
    <property type="entry name" value="BPD_transp_1"/>
    <property type="match status" value="1"/>
</dbReference>
<comment type="subcellular location">
    <subcellularLocation>
        <location evidence="1 7">Cell membrane</location>
        <topology evidence="1 7">Multi-pass membrane protein</topology>
    </subcellularLocation>
</comment>
<comment type="similarity">
    <text evidence="7">Belongs to the binding-protein-dependent transport system permease family.</text>
</comment>
<dbReference type="EMBL" id="CP102774">
    <property type="protein sequence ID" value="UZF86091.1"/>
    <property type="molecule type" value="Genomic_DNA"/>
</dbReference>
<dbReference type="GO" id="GO:0055085">
    <property type="term" value="P:transmembrane transport"/>
    <property type="evidence" value="ECO:0007669"/>
    <property type="project" value="InterPro"/>
</dbReference>
<dbReference type="InterPro" id="IPR050366">
    <property type="entry name" value="BP-dependent_transpt_permease"/>
</dbReference>
<feature type="transmembrane region" description="Helical" evidence="7">
    <location>
        <begin position="218"/>
        <end position="243"/>
    </location>
</feature>
<dbReference type="CDD" id="cd06261">
    <property type="entry name" value="TM_PBP2"/>
    <property type="match status" value="1"/>
</dbReference>
<evidence type="ECO:0000256" key="1">
    <source>
        <dbReference type="ARBA" id="ARBA00004651"/>
    </source>
</evidence>
<reference evidence="9" key="1">
    <citation type="submission" date="2022-08" db="EMBL/GenBank/DDBJ databases">
        <title>Complete Genome Sequences of 2 Bosea sp. soil isolates.</title>
        <authorList>
            <person name="Alvarez Arevalo M."/>
            <person name="Sterndorff E.B."/>
            <person name="Faurdal D."/>
            <person name="Joergensen T.S."/>
            <person name="Weber T."/>
        </authorList>
    </citation>
    <scope>NUCLEOTIDE SEQUENCE</scope>
    <source>
        <strain evidence="9">NBC_00436</strain>
    </source>
</reference>
<feature type="transmembrane region" description="Helical" evidence="7">
    <location>
        <begin position="101"/>
        <end position="121"/>
    </location>
</feature>
<proteinExistence type="inferred from homology"/>
<keyword evidence="2 7" id="KW-0813">Transport</keyword>
<keyword evidence="3" id="KW-1003">Cell membrane</keyword>
<evidence type="ECO:0000256" key="6">
    <source>
        <dbReference type="ARBA" id="ARBA00023136"/>
    </source>
</evidence>
<evidence type="ECO:0000256" key="2">
    <source>
        <dbReference type="ARBA" id="ARBA00022448"/>
    </source>
</evidence>
<protein>
    <submittedName>
        <fullName evidence="9">ABC transporter permease</fullName>
    </submittedName>
</protein>
<name>A0A9E7ZS74_9HYPH</name>
<dbReference type="PROSITE" id="PS50928">
    <property type="entry name" value="ABC_TM1"/>
    <property type="match status" value="1"/>
</dbReference>
<accession>A0A9E7ZS74</accession>